<dbReference type="Proteomes" id="UP000270094">
    <property type="component" value="Unassembled WGS sequence"/>
</dbReference>
<keyword evidence="3" id="KW-1185">Reference proteome</keyword>
<protein>
    <submittedName>
        <fullName evidence="2">Uncharacterized protein</fullName>
    </submittedName>
</protein>
<feature type="coiled-coil region" evidence="1">
    <location>
        <begin position="91"/>
        <end position="118"/>
    </location>
</feature>
<dbReference type="AlphaFoldDB" id="A0A3P7J593"/>
<keyword evidence="1" id="KW-0175">Coiled coil</keyword>
<evidence type="ECO:0000313" key="3">
    <source>
        <dbReference type="Proteomes" id="UP000270094"/>
    </source>
</evidence>
<dbReference type="OrthoDB" id="10546778at2759"/>
<reference evidence="2 3" key="1">
    <citation type="submission" date="2018-11" db="EMBL/GenBank/DDBJ databases">
        <authorList>
            <consortium name="Pathogen Informatics"/>
        </authorList>
    </citation>
    <scope>NUCLEOTIDE SEQUENCE [LARGE SCALE GENOMIC DNA]</scope>
</reference>
<organism evidence="2 3">
    <name type="scientific">Strongylus vulgaris</name>
    <name type="common">Blood worm</name>
    <dbReference type="NCBI Taxonomy" id="40348"/>
    <lineage>
        <taxon>Eukaryota</taxon>
        <taxon>Metazoa</taxon>
        <taxon>Ecdysozoa</taxon>
        <taxon>Nematoda</taxon>
        <taxon>Chromadorea</taxon>
        <taxon>Rhabditida</taxon>
        <taxon>Rhabditina</taxon>
        <taxon>Rhabditomorpha</taxon>
        <taxon>Strongyloidea</taxon>
        <taxon>Strongylidae</taxon>
        <taxon>Strongylus</taxon>
    </lineage>
</organism>
<dbReference type="EMBL" id="UYYB01108531">
    <property type="protein sequence ID" value="VDM80411.1"/>
    <property type="molecule type" value="Genomic_DNA"/>
</dbReference>
<evidence type="ECO:0000313" key="2">
    <source>
        <dbReference type="EMBL" id="VDM80411.1"/>
    </source>
</evidence>
<name>A0A3P7J593_STRVU</name>
<evidence type="ECO:0000256" key="1">
    <source>
        <dbReference type="SAM" id="Coils"/>
    </source>
</evidence>
<sequence>MSKLDGIISIHSEQKIAQDALLKEKELQISSLLKELHAFKDCLAAKEELNSYLQSSISLICKRVGGEDMECPASYDRNSLEKQISALMQCITSSEDRNAELQADKEVLRKQMLMCREELEATKLKIIEQEALRNKEKTEAGQV</sequence>
<proteinExistence type="predicted"/>
<gene>
    <name evidence="2" type="ORF">SVUK_LOCUS15409</name>
</gene>
<accession>A0A3P7J593</accession>